<reference evidence="4 5" key="1">
    <citation type="submission" date="2012-08" db="EMBL/GenBank/DDBJ databases">
        <title>Whole genome shotgun sequence of Gordonia rhizosphera NBRC 16068.</title>
        <authorList>
            <person name="Takarada H."/>
            <person name="Isaki S."/>
            <person name="Hosoyama A."/>
            <person name="Tsuchikane K."/>
            <person name="Katsumata H."/>
            <person name="Baba S."/>
            <person name="Ohji S."/>
            <person name="Yamazaki S."/>
            <person name="Fujita N."/>
        </authorList>
    </citation>
    <scope>NUCLEOTIDE SEQUENCE [LARGE SCALE GENOMIC DNA]</scope>
    <source>
        <strain evidence="4 5">NBRC 16068</strain>
    </source>
</reference>
<evidence type="ECO:0000256" key="1">
    <source>
        <dbReference type="SAM" id="MobiDB-lite"/>
    </source>
</evidence>
<dbReference type="NCBIfam" id="TIGR00996">
    <property type="entry name" value="Mtu_fam_mce"/>
    <property type="match status" value="1"/>
</dbReference>
<sequence>MTRSFPFSGLFFSRRSESDEADVARETKRGGRSRAQLGVIGVVVTSMVVVVALQMDKLPYLSPISSYTAYFDDAGGLVSGDIVMVAGIDVGTVTGIALASTDRGTKAAVTFRMRDDIVMGIDTRAAIKTETVLGRRNLTVIPEGIGRIRPGQSIPNENTVAPYSLTDALDDATGTLSKTDTAALSTALDTLSVTFSETPDEVSGAVDGVARLSKAVADRDNALRELLAKANGVTKILGDRNEQINRLLLDANSLMGELQFRRAAIAELITGTRDVSAQISGFIADNNAQLTPVLTKLDGVLKILTDNEQSLKETLNRLGPYANALGEAVSNGPNFDSLVGVSTFGDYTATFLKVLQRKYPEAWRAFQYSGFPLLPNAWSEGPPAGSRPAQPSPSPPTNPTPPPTTTPRAGG</sequence>
<gene>
    <name evidence="4" type="primary">mceC</name>
    <name evidence="4" type="ORF">GORHZ_213_00530</name>
</gene>
<evidence type="ECO:0000313" key="5">
    <source>
        <dbReference type="Proteomes" id="UP000008363"/>
    </source>
</evidence>
<dbReference type="EMBL" id="BAHC01000213">
    <property type="protein sequence ID" value="GAB93277.1"/>
    <property type="molecule type" value="Genomic_DNA"/>
</dbReference>
<dbReference type="InterPro" id="IPR005693">
    <property type="entry name" value="Mce"/>
</dbReference>
<feature type="domain" description="Mce/MlaD" evidence="2">
    <location>
        <begin position="66"/>
        <end position="142"/>
    </location>
</feature>
<organism evidence="4 5">
    <name type="scientific">Gordonia rhizosphera NBRC 16068</name>
    <dbReference type="NCBI Taxonomy" id="1108045"/>
    <lineage>
        <taxon>Bacteria</taxon>
        <taxon>Bacillati</taxon>
        <taxon>Actinomycetota</taxon>
        <taxon>Actinomycetes</taxon>
        <taxon>Mycobacteriales</taxon>
        <taxon>Gordoniaceae</taxon>
        <taxon>Gordonia</taxon>
    </lineage>
</organism>
<dbReference type="Proteomes" id="UP000008363">
    <property type="component" value="Unassembled WGS sequence"/>
</dbReference>
<dbReference type="InterPro" id="IPR003399">
    <property type="entry name" value="Mce/MlaD"/>
</dbReference>
<dbReference type="PRINTS" id="PR01782">
    <property type="entry name" value="MCEVIRFACTOR"/>
</dbReference>
<proteinExistence type="predicted"/>
<dbReference type="Pfam" id="PF02470">
    <property type="entry name" value="MlaD"/>
    <property type="match status" value="1"/>
</dbReference>
<dbReference type="RefSeq" id="WP_006338308.1">
    <property type="nucleotide sequence ID" value="NZ_BAHC01000213.1"/>
</dbReference>
<dbReference type="GO" id="GO:0005576">
    <property type="term" value="C:extracellular region"/>
    <property type="evidence" value="ECO:0007669"/>
    <property type="project" value="TreeGrafter"/>
</dbReference>
<feature type="compositionally biased region" description="Pro residues" evidence="1">
    <location>
        <begin position="390"/>
        <end position="405"/>
    </location>
</feature>
<dbReference type="STRING" id="1108045.GORHZ_213_00530"/>
<accession>K6WMB7</accession>
<keyword evidence="5" id="KW-1185">Reference proteome</keyword>
<feature type="domain" description="Mammalian cell entry C-terminal" evidence="3">
    <location>
        <begin position="147"/>
        <end position="320"/>
    </location>
</feature>
<feature type="region of interest" description="Disordered" evidence="1">
    <location>
        <begin position="377"/>
        <end position="411"/>
    </location>
</feature>
<evidence type="ECO:0000313" key="4">
    <source>
        <dbReference type="EMBL" id="GAB93277.1"/>
    </source>
</evidence>
<protein>
    <submittedName>
        <fullName evidence="4">Mce family protein</fullName>
    </submittedName>
</protein>
<dbReference type="eggNOG" id="COG1463">
    <property type="taxonomic scope" value="Bacteria"/>
</dbReference>
<dbReference type="InterPro" id="IPR024516">
    <property type="entry name" value="Mce_C"/>
</dbReference>
<dbReference type="AlphaFoldDB" id="K6WMB7"/>
<evidence type="ECO:0000259" key="2">
    <source>
        <dbReference type="Pfam" id="PF02470"/>
    </source>
</evidence>
<dbReference type="OrthoDB" id="5241191at2"/>
<dbReference type="PANTHER" id="PTHR33371">
    <property type="entry name" value="INTERMEMBRANE PHOSPHOLIPID TRANSPORT SYSTEM BINDING PROTEIN MLAD-RELATED"/>
    <property type="match status" value="1"/>
</dbReference>
<dbReference type="PANTHER" id="PTHR33371:SF18">
    <property type="entry name" value="MCE-FAMILY PROTEIN MCE3C"/>
    <property type="match status" value="1"/>
</dbReference>
<dbReference type="Pfam" id="PF11887">
    <property type="entry name" value="Mce4_CUP1"/>
    <property type="match status" value="1"/>
</dbReference>
<dbReference type="InterPro" id="IPR052336">
    <property type="entry name" value="MlaD_Phospholipid_Transporter"/>
</dbReference>
<evidence type="ECO:0000259" key="3">
    <source>
        <dbReference type="Pfam" id="PF11887"/>
    </source>
</evidence>
<name>K6WMB7_9ACTN</name>
<comment type="caution">
    <text evidence="4">The sequence shown here is derived from an EMBL/GenBank/DDBJ whole genome shotgun (WGS) entry which is preliminary data.</text>
</comment>